<name>A0A3R5WWW5_9STRA</name>
<evidence type="ECO:0000256" key="2">
    <source>
        <dbReference type="ARBA" id="ARBA00022730"/>
    </source>
</evidence>
<comment type="similarity">
    <text evidence="1 6">Belongs to the universal ribosomal protein uL23 family.</text>
</comment>
<keyword evidence="7" id="KW-0934">Plastid</keyword>
<gene>
    <name evidence="7" type="primary">rpl23</name>
</gene>
<keyword evidence="3" id="KW-0694">RNA-binding</keyword>
<organism evidence="7">
    <name type="scientific">Eustigmatophyceae sp. Mont 10/10-1w</name>
    <dbReference type="NCBI Taxonomy" id="2506145"/>
    <lineage>
        <taxon>Eukaryota</taxon>
        <taxon>Sar</taxon>
        <taxon>Stramenopiles</taxon>
        <taxon>Ochrophyta</taxon>
        <taxon>Eustigmatophyceae</taxon>
    </lineage>
</organism>
<dbReference type="RefSeq" id="YP_009550731.1">
    <property type="nucleotide sequence ID" value="NC_040297.1"/>
</dbReference>
<dbReference type="AlphaFoldDB" id="A0A3R5WWW5"/>
<dbReference type="GO" id="GO:1990904">
    <property type="term" value="C:ribonucleoprotein complex"/>
    <property type="evidence" value="ECO:0007669"/>
    <property type="project" value="UniProtKB-KW"/>
</dbReference>
<dbReference type="PROSITE" id="PS00050">
    <property type="entry name" value="RIBOSOMAL_L23"/>
    <property type="match status" value="1"/>
</dbReference>
<dbReference type="HAMAP" id="MF_01369_B">
    <property type="entry name" value="Ribosomal_uL23_B"/>
    <property type="match status" value="1"/>
</dbReference>
<dbReference type="InterPro" id="IPR013025">
    <property type="entry name" value="Ribosomal_uL23-like"/>
</dbReference>
<evidence type="ECO:0000256" key="6">
    <source>
        <dbReference type="RuleBase" id="RU003934"/>
    </source>
</evidence>
<sequence length="119" mass="13755">MEVATTKLNEVIKLSKTQESEWIDILKYPLITEKANLLDSKNQYIFVVESKTDKQTIKKAFEYVFSVKVSSVNTMTLPRKKVRRKGIEGYKPRYKKAIIKLAPGYNLEFFGMEKSTLGI</sequence>
<dbReference type="GO" id="GO:0019843">
    <property type="term" value="F:rRNA binding"/>
    <property type="evidence" value="ECO:0007669"/>
    <property type="project" value="UniProtKB-KW"/>
</dbReference>
<keyword evidence="2" id="KW-0699">rRNA-binding</keyword>
<dbReference type="GO" id="GO:0003735">
    <property type="term" value="F:structural constituent of ribosome"/>
    <property type="evidence" value="ECO:0007669"/>
    <property type="project" value="InterPro"/>
</dbReference>
<dbReference type="GO" id="GO:0006412">
    <property type="term" value="P:translation"/>
    <property type="evidence" value="ECO:0007669"/>
    <property type="project" value="InterPro"/>
</dbReference>
<geneLocation type="plastid" evidence="7"/>
<evidence type="ECO:0000256" key="1">
    <source>
        <dbReference type="ARBA" id="ARBA00006700"/>
    </source>
</evidence>
<dbReference type="InterPro" id="IPR012678">
    <property type="entry name" value="Ribosomal_uL23/eL15/eS24_sf"/>
</dbReference>
<dbReference type="InterPro" id="IPR012677">
    <property type="entry name" value="Nucleotide-bd_a/b_plait_sf"/>
</dbReference>
<proteinExistence type="inferred from homology"/>
<dbReference type="SUPFAM" id="SSF54189">
    <property type="entry name" value="Ribosomal proteins S24e, L23 and L15e"/>
    <property type="match status" value="1"/>
</dbReference>
<dbReference type="GeneID" id="38947804"/>
<evidence type="ECO:0000256" key="5">
    <source>
        <dbReference type="ARBA" id="ARBA00023274"/>
    </source>
</evidence>
<evidence type="ECO:0000313" key="7">
    <source>
        <dbReference type="EMBL" id="QAA11666.1"/>
    </source>
</evidence>
<protein>
    <submittedName>
        <fullName evidence="7">Ribosomal protein L23</fullName>
    </submittedName>
</protein>
<dbReference type="PANTHER" id="PTHR11620">
    <property type="entry name" value="60S RIBOSOMAL PROTEIN L23A"/>
    <property type="match status" value="1"/>
</dbReference>
<dbReference type="NCBIfam" id="NF004363">
    <property type="entry name" value="PRK05738.2-4"/>
    <property type="match status" value="1"/>
</dbReference>
<dbReference type="Pfam" id="PF00276">
    <property type="entry name" value="Ribosomal_L23"/>
    <property type="match status" value="1"/>
</dbReference>
<dbReference type="Gene3D" id="3.30.70.330">
    <property type="match status" value="1"/>
</dbReference>
<keyword evidence="4 6" id="KW-0689">Ribosomal protein</keyword>
<dbReference type="GO" id="GO:0005840">
    <property type="term" value="C:ribosome"/>
    <property type="evidence" value="ECO:0007669"/>
    <property type="project" value="UniProtKB-KW"/>
</dbReference>
<dbReference type="InterPro" id="IPR001014">
    <property type="entry name" value="Ribosomal_uL23_CS"/>
</dbReference>
<evidence type="ECO:0000256" key="4">
    <source>
        <dbReference type="ARBA" id="ARBA00022980"/>
    </source>
</evidence>
<keyword evidence="5 6" id="KW-0687">Ribonucleoprotein</keyword>
<dbReference type="EMBL" id="MK281455">
    <property type="protein sequence ID" value="QAA11666.1"/>
    <property type="molecule type" value="Genomic_DNA"/>
</dbReference>
<accession>A0A3R5WWW5</accession>
<evidence type="ECO:0000256" key="3">
    <source>
        <dbReference type="ARBA" id="ARBA00022884"/>
    </source>
</evidence>
<reference evidence="7" key="1">
    <citation type="journal article" date="2019" name="Genome Biol. Evol.">
        <title>Plastid Genomes and Proteins Illuminate the Evolution of Eustigmatophyte Algae and Their Bacterial Endosymbionts.</title>
        <authorList>
            <person name="Sevcikova T."/>
            <person name="Yurchenko T."/>
            <person name="Fawley K.P."/>
            <person name="Amaral R."/>
            <person name="Strnad H."/>
            <person name="Santos L.M."/>
            <person name="Fawley M.W."/>
            <person name="Elias M."/>
        </authorList>
    </citation>
    <scope>NUCLEOTIDE SEQUENCE</scope>
</reference>